<proteinExistence type="predicted"/>
<dbReference type="Pfam" id="PF06475">
    <property type="entry name" value="Glycolipid_bind"/>
    <property type="match status" value="1"/>
</dbReference>
<gene>
    <name evidence="1" type="ORF">ACFPQ5_07190</name>
</gene>
<evidence type="ECO:0000313" key="2">
    <source>
        <dbReference type="Proteomes" id="UP001596101"/>
    </source>
</evidence>
<name>A0ABW0MIQ7_9BURK</name>
<accession>A0ABW0MIQ7</accession>
<dbReference type="Proteomes" id="UP001596101">
    <property type="component" value="Unassembled WGS sequence"/>
</dbReference>
<protein>
    <submittedName>
        <fullName evidence="1">Glycolipid-binding domain-containing protein</fullName>
    </submittedName>
</protein>
<reference evidence="2" key="1">
    <citation type="journal article" date="2019" name="Int. J. Syst. Evol. Microbiol.">
        <title>The Global Catalogue of Microorganisms (GCM) 10K type strain sequencing project: providing services to taxonomists for standard genome sequencing and annotation.</title>
        <authorList>
            <consortium name="The Broad Institute Genomics Platform"/>
            <consortium name="The Broad Institute Genome Sequencing Center for Infectious Disease"/>
            <person name="Wu L."/>
            <person name="Ma J."/>
        </authorList>
    </citation>
    <scope>NUCLEOTIDE SEQUENCE [LARGE SCALE GENOMIC DNA]</scope>
    <source>
        <strain evidence="2">CCUG 43111</strain>
    </source>
</reference>
<evidence type="ECO:0000313" key="1">
    <source>
        <dbReference type="EMBL" id="MFC5477965.1"/>
    </source>
</evidence>
<keyword evidence="2" id="KW-1185">Reference proteome</keyword>
<comment type="caution">
    <text evidence="1">The sequence shown here is derived from an EMBL/GenBank/DDBJ whole genome shotgun (WGS) entry which is preliminary data.</text>
</comment>
<organism evidence="1 2">
    <name type="scientific">Massilia suwonensis</name>
    <dbReference type="NCBI Taxonomy" id="648895"/>
    <lineage>
        <taxon>Bacteria</taxon>
        <taxon>Pseudomonadati</taxon>
        <taxon>Pseudomonadota</taxon>
        <taxon>Betaproteobacteria</taxon>
        <taxon>Burkholderiales</taxon>
        <taxon>Oxalobacteraceae</taxon>
        <taxon>Telluria group</taxon>
        <taxon>Massilia</taxon>
    </lineage>
</organism>
<dbReference type="RefSeq" id="WP_379752821.1">
    <property type="nucleotide sequence ID" value="NZ_JBHSMR010000012.1"/>
</dbReference>
<dbReference type="EMBL" id="JBHSMR010000012">
    <property type="protein sequence ID" value="MFC5477965.1"/>
    <property type="molecule type" value="Genomic_DNA"/>
</dbReference>
<dbReference type="InterPro" id="IPR009467">
    <property type="entry name" value="Glycolipid-bd_prot_put"/>
</dbReference>
<sequence length="176" mass="19039">METCRWIPEAGNGIEHLTLRRDGAGLFAQGAVIGDDFGAFYTIRCDSAWRVRHALVEVAGGARLELHADGAGRWQDGQGVSVPALAGCIDIDLTASCFTNTLPVRRLGAALASRHEIAVAWVHLPALTVEAARQAYTRIAPRLVRFESLGSGFMADLTVDDEGLVVHYPGLFRRID</sequence>
<dbReference type="SUPFAM" id="SSF159275">
    <property type="entry name" value="PA1994-like"/>
    <property type="match status" value="1"/>
</dbReference>